<dbReference type="Gene3D" id="2.40.160.50">
    <property type="entry name" value="membrane protein fhac: a member of the omp85/tpsb transporter family"/>
    <property type="match status" value="1"/>
</dbReference>
<proteinExistence type="predicted"/>
<dbReference type="AlphaFoldDB" id="A0A0F9IZL3"/>
<organism evidence="2">
    <name type="scientific">marine sediment metagenome</name>
    <dbReference type="NCBI Taxonomy" id="412755"/>
    <lineage>
        <taxon>unclassified sequences</taxon>
        <taxon>metagenomes</taxon>
        <taxon>ecological metagenomes</taxon>
    </lineage>
</organism>
<dbReference type="GO" id="GO:0098046">
    <property type="term" value="C:type V protein secretion system complex"/>
    <property type="evidence" value="ECO:0007669"/>
    <property type="project" value="TreeGrafter"/>
</dbReference>
<dbReference type="InterPro" id="IPR051544">
    <property type="entry name" value="TPS_OM_transporter"/>
</dbReference>
<sequence>YKKEIDKFIGEPITLEKLDEIKIFVVNYFREEGYPLVGVNIPVGQDITDGDVYVIIQVAKLGVVKVEGARYFSKERIKKQVRLKPNEKISTNKVIQDLEWLNDNPFRNVSAIYQAGDSLNETDVILNVEDRVPMRVYGGYENSSYTIAGSSRFVGGFNLGNLFKSDQQLNFQFMSAKKINDWWGIAGNYIIPLPWKNILKFLGSYSRAVSDEAEFQSVTGKGWTVASRYEIPLPIIGNLSHDFIIGFDFKRTNNFLLFAKNLAFDEFIDVAQFLLKYQGTYDDSFGVTSFELSAFYSPGSITKNNKTSKFEIERPGAKSDYGYIDLDIERVTRLKADLSWVINFLGQLSFSKLLLSEQLSLGGSFSVRGYMENEVTGDSGILLKNEIRFPCIRFQKKSLKNTLQFLAFLDYGFATDVDKSVVESSKSLLSVGPGVRFNMSTYLTLRFDYGFQLIEVNGRPFQNGGRSRGHLSVIASY</sequence>
<comment type="caution">
    <text evidence="2">The sequence shown here is derived from an EMBL/GenBank/DDBJ whole genome shotgun (WGS) entry which is preliminary data.</text>
</comment>
<accession>A0A0F9IZL3</accession>
<feature type="non-terminal residue" evidence="2">
    <location>
        <position position="1"/>
    </location>
</feature>
<name>A0A0F9IZL3_9ZZZZ</name>
<evidence type="ECO:0000259" key="1">
    <source>
        <dbReference type="Pfam" id="PF03865"/>
    </source>
</evidence>
<dbReference type="EMBL" id="LAZR01019455">
    <property type="protein sequence ID" value="KKL92467.1"/>
    <property type="molecule type" value="Genomic_DNA"/>
</dbReference>
<dbReference type="PANTHER" id="PTHR34597:SF3">
    <property type="entry name" value="OUTER MEMBRANE TRANSPORTER CDIB"/>
    <property type="match status" value="1"/>
</dbReference>
<reference evidence="2" key="1">
    <citation type="journal article" date="2015" name="Nature">
        <title>Complex archaea that bridge the gap between prokaryotes and eukaryotes.</title>
        <authorList>
            <person name="Spang A."/>
            <person name="Saw J.H."/>
            <person name="Jorgensen S.L."/>
            <person name="Zaremba-Niedzwiedzka K."/>
            <person name="Martijn J."/>
            <person name="Lind A.E."/>
            <person name="van Eijk R."/>
            <person name="Schleper C."/>
            <person name="Guy L."/>
            <person name="Ettema T.J."/>
        </authorList>
    </citation>
    <scope>NUCLEOTIDE SEQUENCE</scope>
</reference>
<gene>
    <name evidence="2" type="ORF">LCGC14_1884390</name>
</gene>
<dbReference type="GO" id="GO:0046819">
    <property type="term" value="P:protein secretion by the type V secretion system"/>
    <property type="evidence" value="ECO:0007669"/>
    <property type="project" value="TreeGrafter"/>
</dbReference>
<protein>
    <recommendedName>
        <fullName evidence="1">Haemolysin activator HlyB C-terminal domain-containing protein</fullName>
    </recommendedName>
</protein>
<evidence type="ECO:0000313" key="2">
    <source>
        <dbReference type="EMBL" id="KKL92467.1"/>
    </source>
</evidence>
<dbReference type="Pfam" id="PF03865">
    <property type="entry name" value="ShlB"/>
    <property type="match status" value="1"/>
</dbReference>
<dbReference type="InterPro" id="IPR005565">
    <property type="entry name" value="Hemolysn_activator_HlyB_C"/>
</dbReference>
<dbReference type="PANTHER" id="PTHR34597">
    <property type="entry name" value="SLR1661 PROTEIN"/>
    <property type="match status" value="1"/>
</dbReference>
<dbReference type="GO" id="GO:0019867">
    <property type="term" value="C:outer membrane"/>
    <property type="evidence" value="ECO:0007669"/>
    <property type="project" value="InterPro"/>
</dbReference>
<dbReference type="GO" id="GO:0008320">
    <property type="term" value="F:protein transmembrane transporter activity"/>
    <property type="evidence" value="ECO:0007669"/>
    <property type="project" value="TreeGrafter"/>
</dbReference>
<dbReference type="Gene3D" id="3.10.20.310">
    <property type="entry name" value="membrane protein fhac"/>
    <property type="match status" value="1"/>
</dbReference>
<feature type="domain" description="Haemolysin activator HlyB C-terminal" evidence="1">
    <location>
        <begin position="121"/>
        <end position="436"/>
    </location>
</feature>